<keyword evidence="2" id="KW-1133">Transmembrane helix</keyword>
<dbReference type="GO" id="GO:0055074">
    <property type="term" value="P:calcium ion homeostasis"/>
    <property type="evidence" value="ECO:0007669"/>
    <property type="project" value="TreeGrafter"/>
</dbReference>
<feature type="domain" description="Wolframin cysteine-rich" evidence="4">
    <location>
        <begin position="533"/>
        <end position="608"/>
    </location>
</feature>
<accession>A0AAF5D8N9</accession>
<dbReference type="InterPro" id="IPR045461">
    <property type="entry name" value="Wolframin_OB_fold"/>
</dbReference>
<dbReference type="PANTHER" id="PTHR13098:SF3">
    <property type="entry name" value="WOLFRAMIN"/>
    <property type="match status" value="1"/>
</dbReference>
<name>A0AAF5D8N9_STRER</name>
<proteinExistence type="predicted"/>
<feature type="transmembrane region" description="Helical" evidence="2">
    <location>
        <begin position="265"/>
        <end position="282"/>
    </location>
</feature>
<reference evidence="6" key="1">
    <citation type="submission" date="2024-02" db="UniProtKB">
        <authorList>
            <consortium name="WormBaseParasite"/>
        </authorList>
    </citation>
    <scope>IDENTIFICATION</scope>
</reference>
<feature type="transmembrane region" description="Helical" evidence="2">
    <location>
        <begin position="452"/>
        <end position="477"/>
    </location>
</feature>
<evidence type="ECO:0000313" key="5">
    <source>
        <dbReference type="Proteomes" id="UP000035681"/>
    </source>
</evidence>
<protein>
    <submittedName>
        <fullName evidence="6">Wolframin</fullName>
    </submittedName>
</protein>
<dbReference type="WBParaSite" id="TCONS_00008547.p1">
    <property type="protein sequence ID" value="TCONS_00008547.p1"/>
    <property type="gene ID" value="XLOC_006481"/>
</dbReference>
<feature type="transmembrane region" description="Helical" evidence="2">
    <location>
        <begin position="352"/>
        <end position="377"/>
    </location>
</feature>
<evidence type="ECO:0000256" key="1">
    <source>
        <dbReference type="SAM" id="MobiDB-lite"/>
    </source>
</evidence>
<dbReference type="Proteomes" id="UP000035681">
    <property type="component" value="Unplaced"/>
</dbReference>
<sequence>MMRRKNNGHYSSDDEKYDGKGFSGGISFVEDKLSKHKKFYDNGKNTMNRVYKALSRKSDDNGSGKSRFRDLLYDLEVNDKLTEEQILDKYFKTAEIEEMLKESFDQGDEENDGGDKDSINDEFDIFTKSNRGIFSIDNFVDYLLSKLQLQWRTLLYALFPLHQIQTLAFICLVQFINVTVLFKYLPMIICYFSFVGMVYFTLKMFHCKTILRKEKVWRRVIGIFEDIYERKNKKNEGEEENNTIEKRKLSDYEYSMYNRNNWEPYSNFFFCLVIFILSIGFSDAKITNSIILCGISGFFAIFCFVALADNHDFWALIGITANFISCLPYMFSRMGIYSTKMIIFKSWFEYRFGYVLFSFSIPSLAFMLIPIIYYIALKSRKYRTGILQEIVPHIVCIIWSHVSIMMWCIGWKTFTLSGVALTSFVITFMLYPSPIIASIAVAIGFSQIKGSIAVLTFIKTIVTVFVLCLPFIARSILLKLNKTKRFKEIYSKFEDKQWFLLGLYLIALIIGVSLLYQSNRTVDFKNDVTNMTWSSFEDYCKLSQANTIKKQVQCSQLKGTAINWKGTVQSVRIVAIDNSFETLLDYLPDSIDQAIRCFYDHDQSDTSNISPIKPNQCSMTNYNVYTYEIEVAGPYGESKINSNKGSIILSTGDVFGEILQILEEGDVINFIGYFDQYPVFRYPPKLQLAQLECITCKQLFKNKQNKRLKITRADSQKRRIWYNILQSFKFMFNFIFAPTLTMKL</sequence>
<feature type="region of interest" description="Disordered" evidence="1">
    <location>
        <begin position="1"/>
        <end position="21"/>
    </location>
</feature>
<feature type="transmembrane region" description="Helical" evidence="2">
    <location>
        <begin position="313"/>
        <end position="332"/>
    </location>
</feature>
<feature type="transmembrane region" description="Helical" evidence="2">
    <location>
        <begin position="288"/>
        <end position="308"/>
    </location>
</feature>
<feature type="domain" description="Wolframin OB-fold" evidence="3">
    <location>
        <begin position="622"/>
        <end position="743"/>
    </location>
</feature>
<dbReference type="PANTHER" id="PTHR13098">
    <property type="entry name" value="WOLFRAMIN"/>
    <property type="match status" value="1"/>
</dbReference>
<organism evidence="5 6">
    <name type="scientific">Strongyloides stercoralis</name>
    <name type="common">Threadworm</name>
    <dbReference type="NCBI Taxonomy" id="6248"/>
    <lineage>
        <taxon>Eukaryota</taxon>
        <taxon>Metazoa</taxon>
        <taxon>Ecdysozoa</taxon>
        <taxon>Nematoda</taxon>
        <taxon>Chromadorea</taxon>
        <taxon>Rhabditida</taxon>
        <taxon>Tylenchina</taxon>
        <taxon>Panagrolaimomorpha</taxon>
        <taxon>Strongyloidoidea</taxon>
        <taxon>Strongyloididae</taxon>
        <taxon>Strongyloides</taxon>
    </lineage>
</organism>
<dbReference type="Pfam" id="PF20053">
    <property type="entry name" value="WC-rich"/>
    <property type="match status" value="1"/>
</dbReference>
<dbReference type="InterPro" id="IPR045400">
    <property type="entry name" value="Wolframin_Cys-rich"/>
</dbReference>
<dbReference type="GO" id="GO:0005789">
    <property type="term" value="C:endoplasmic reticulum membrane"/>
    <property type="evidence" value="ECO:0007669"/>
    <property type="project" value="TreeGrafter"/>
</dbReference>
<dbReference type="AlphaFoldDB" id="A0AAF5D8N9"/>
<feature type="transmembrane region" description="Helical" evidence="2">
    <location>
        <begin position="182"/>
        <end position="202"/>
    </location>
</feature>
<dbReference type="PRINTS" id="PR02060">
    <property type="entry name" value="WOLFFAMILY"/>
</dbReference>
<dbReference type="Pfam" id="PF19913">
    <property type="entry name" value="WCOB"/>
    <property type="match status" value="1"/>
</dbReference>
<evidence type="ECO:0000259" key="3">
    <source>
        <dbReference type="Pfam" id="PF19913"/>
    </source>
</evidence>
<keyword evidence="2" id="KW-0812">Transmembrane</keyword>
<feature type="transmembrane region" description="Helical" evidence="2">
    <location>
        <begin position="720"/>
        <end position="740"/>
    </location>
</feature>
<feature type="transmembrane region" description="Helical" evidence="2">
    <location>
        <begin position="420"/>
        <end position="445"/>
    </location>
</feature>
<evidence type="ECO:0000313" key="6">
    <source>
        <dbReference type="WBParaSite" id="TCONS_00008547.p1"/>
    </source>
</evidence>
<feature type="transmembrane region" description="Helical" evidence="2">
    <location>
        <begin position="497"/>
        <end position="516"/>
    </location>
</feature>
<evidence type="ECO:0000259" key="4">
    <source>
        <dbReference type="Pfam" id="PF20053"/>
    </source>
</evidence>
<dbReference type="InterPro" id="IPR026209">
    <property type="entry name" value="Wolframin_fam"/>
</dbReference>
<evidence type="ECO:0000256" key="2">
    <source>
        <dbReference type="SAM" id="Phobius"/>
    </source>
</evidence>
<dbReference type="GO" id="GO:0030968">
    <property type="term" value="P:endoplasmic reticulum unfolded protein response"/>
    <property type="evidence" value="ECO:0007669"/>
    <property type="project" value="TreeGrafter"/>
</dbReference>
<keyword evidence="2" id="KW-0472">Membrane</keyword>
<feature type="transmembrane region" description="Helical" evidence="2">
    <location>
        <begin position="389"/>
        <end position="414"/>
    </location>
</feature>
<feature type="transmembrane region" description="Helical" evidence="2">
    <location>
        <begin position="154"/>
        <end position="176"/>
    </location>
</feature>
<keyword evidence="5" id="KW-1185">Reference proteome</keyword>